<dbReference type="RefSeq" id="WP_003867759.1">
    <property type="nucleotide sequence ID" value="NC_010321.1"/>
</dbReference>
<dbReference type="EMBL" id="CP000924">
    <property type="protein sequence ID" value="ABY95214.1"/>
    <property type="molecule type" value="Genomic_DNA"/>
</dbReference>
<name>B0KAT0_THEP3</name>
<dbReference type="PIRSF" id="PIRSF020217">
    <property type="entry name" value="UCP020217"/>
    <property type="match status" value="1"/>
</dbReference>
<evidence type="ECO:0000259" key="1">
    <source>
        <dbReference type="Pfam" id="PF18765"/>
    </source>
</evidence>
<dbReference type="Gene3D" id="3.30.460.10">
    <property type="entry name" value="Beta Polymerase, domain 2"/>
    <property type="match status" value="1"/>
</dbReference>
<dbReference type="InterPro" id="IPR041633">
    <property type="entry name" value="Polbeta"/>
</dbReference>
<gene>
    <name evidence="2" type="ordered locus">Teth39_1569</name>
</gene>
<dbReference type="CDD" id="cd05403">
    <property type="entry name" value="NT_KNTase_like"/>
    <property type="match status" value="1"/>
</dbReference>
<dbReference type="KEGG" id="tpd:Teth39_1569"/>
<reference evidence="3" key="1">
    <citation type="submission" date="2008-01" db="EMBL/GenBank/DDBJ databases">
        <title>Complete sequence of Thermoanaerobacter pseudethanolicus 39E.</title>
        <authorList>
            <person name="Copeland A."/>
            <person name="Lucas S."/>
            <person name="Lapidus A."/>
            <person name="Barry K."/>
            <person name="Glavina del Rio T."/>
            <person name="Dalin E."/>
            <person name="Tice H."/>
            <person name="Pitluck S."/>
            <person name="Bruce D."/>
            <person name="Goodwin L."/>
            <person name="Saunders E."/>
            <person name="Brettin T."/>
            <person name="Detter J.C."/>
            <person name="Han C."/>
            <person name="Schmutz J."/>
            <person name="Larimer F."/>
            <person name="Land M."/>
            <person name="Hauser L."/>
            <person name="Kyrpides N."/>
            <person name="Lykidis A."/>
            <person name="Hemme C."/>
            <person name="Fields M.W."/>
            <person name="He Z."/>
            <person name="Zhou J."/>
            <person name="Richardson P."/>
        </authorList>
    </citation>
    <scope>NUCLEOTIDE SEQUENCE [LARGE SCALE GENOMIC DNA]</scope>
    <source>
        <strain evidence="3">ATCC 33223 / DSM 2355 / 39E</strain>
    </source>
</reference>
<dbReference type="AlphaFoldDB" id="B0KAT0"/>
<dbReference type="Proteomes" id="UP000002156">
    <property type="component" value="Chromosome"/>
</dbReference>
<proteinExistence type="predicted"/>
<dbReference type="SUPFAM" id="SSF81301">
    <property type="entry name" value="Nucleotidyltransferase"/>
    <property type="match status" value="1"/>
</dbReference>
<feature type="domain" description="Polymerase beta nucleotidyltransferase" evidence="1">
    <location>
        <begin position="39"/>
        <end position="124"/>
    </location>
</feature>
<evidence type="ECO:0000313" key="2">
    <source>
        <dbReference type="EMBL" id="ABY95214.1"/>
    </source>
</evidence>
<dbReference type="InterPro" id="IPR024700">
    <property type="entry name" value="UCP020217"/>
</dbReference>
<evidence type="ECO:0000313" key="3">
    <source>
        <dbReference type="Proteomes" id="UP000002156"/>
    </source>
</evidence>
<dbReference type="STRING" id="340099.Teth39_1569"/>
<dbReference type="Pfam" id="PF18765">
    <property type="entry name" value="Polbeta"/>
    <property type="match status" value="1"/>
</dbReference>
<sequence>MTISDEEKRKIRENWRIRSEKEREKEKIRRKEAMDRVYKIAKFLKEKYSVKRVILYGSLAREGPFDDLSDIDIFVDGWDDSKFNYWSMFIEVEDIARPYKVSVVTQKDVGQALLKEIAKEGREIV</sequence>
<accession>B0KAT0</accession>
<organism evidence="2 3">
    <name type="scientific">Thermoanaerobacter pseudethanolicus (strain ATCC 33223 / 39E)</name>
    <name type="common">Clostridium thermohydrosulfuricum</name>
    <dbReference type="NCBI Taxonomy" id="340099"/>
    <lineage>
        <taxon>Bacteria</taxon>
        <taxon>Bacillati</taxon>
        <taxon>Bacillota</taxon>
        <taxon>Clostridia</taxon>
        <taxon>Thermoanaerobacterales</taxon>
        <taxon>Thermoanaerobacteraceae</taxon>
        <taxon>Thermoanaerobacter</taxon>
    </lineage>
</organism>
<protein>
    <submittedName>
        <fullName evidence="2">DNA polymerase, beta domain protein region</fullName>
    </submittedName>
</protein>
<dbReference type="HOGENOM" id="CLU_127610_1_1_9"/>
<dbReference type="eggNOG" id="COG1669">
    <property type="taxonomic scope" value="Bacteria"/>
</dbReference>
<keyword evidence="3" id="KW-1185">Reference proteome</keyword>
<dbReference type="InterPro" id="IPR043519">
    <property type="entry name" value="NT_sf"/>
</dbReference>